<keyword evidence="2" id="KW-1185">Reference proteome</keyword>
<evidence type="ECO:0000313" key="1">
    <source>
        <dbReference type="EMBL" id="PFX18270.1"/>
    </source>
</evidence>
<gene>
    <name evidence="1" type="ORF">AWC38_SpisGene17359</name>
</gene>
<dbReference type="AlphaFoldDB" id="A0A2B4RP12"/>
<accession>A0A2B4RP12</accession>
<evidence type="ECO:0000313" key="2">
    <source>
        <dbReference type="Proteomes" id="UP000225706"/>
    </source>
</evidence>
<evidence type="ECO:0008006" key="3">
    <source>
        <dbReference type="Google" id="ProtNLM"/>
    </source>
</evidence>
<organism evidence="1 2">
    <name type="scientific">Stylophora pistillata</name>
    <name type="common">Smooth cauliflower coral</name>
    <dbReference type="NCBI Taxonomy" id="50429"/>
    <lineage>
        <taxon>Eukaryota</taxon>
        <taxon>Metazoa</taxon>
        <taxon>Cnidaria</taxon>
        <taxon>Anthozoa</taxon>
        <taxon>Hexacorallia</taxon>
        <taxon>Scleractinia</taxon>
        <taxon>Astrocoeniina</taxon>
        <taxon>Pocilloporidae</taxon>
        <taxon>Stylophora</taxon>
    </lineage>
</organism>
<name>A0A2B4RP12_STYPI</name>
<comment type="caution">
    <text evidence="1">The sequence shown here is derived from an EMBL/GenBank/DDBJ whole genome shotgun (WGS) entry which is preliminary data.</text>
</comment>
<protein>
    <recommendedName>
        <fullName evidence="3">C-type lectin domain-containing protein</fullName>
    </recommendedName>
</protein>
<proteinExistence type="predicted"/>
<sequence length="281" mass="30856">MHYLLQLQLYLQYPAVDKVYGGHVTPTHLLEDMELINLVMKTKRPDGKPNAPIWITTEENEDWDDLHCTVVTPDGLQTVVSCDSLYPFVCARAVLQCFSCIPNTTMVPPFLCDKPTDYAMVNCHNSTSCLITTLTTSTNQPMHIMTCGEVIAPNSSVLNCSEMEKYACENVMSTILNSSEVNSVSCRSVCCEETKCNVKDFGVTDPPATTLTPTTEAPVSALKCFRCAPNTTMVPPFLCDDPANYTVELCDKSTSCLTTTLTTSTNEPIYMMACGEASTVM</sequence>
<reference evidence="2" key="1">
    <citation type="journal article" date="2017" name="bioRxiv">
        <title>Comparative analysis of the genomes of Stylophora pistillata and Acropora digitifera provides evidence for extensive differences between species of corals.</title>
        <authorList>
            <person name="Voolstra C.R."/>
            <person name="Li Y."/>
            <person name="Liew Y.J."/>
            <person name="Baumgarten S."/>
            <person name="Zoccola D."/>
            <person name="Flot J.-F."/>
            <person name="Tambutte S."/>
            <person name="Allemand D."/>
            <person name="Aranda M."/>
        </authorList>
    </citation>
    <scope>NUCLEOTIDE SEQUENCE [LARGE SCALE GENOMIC DNA]</scope>
</reference>
<dbReference type="EMBL" id="LSMT01000420">
    <property type="protein sequence ID" value="PFX18270.1"/>
    <property type="molecule type" value="Genomic_DNA"/>
</dbReference>
<dbReference type="Proteomes" id="UP000225706">
    <property type="component" value="Unassembled WGS sequence"/>
</dbReference>